<proteinExistence type="predicted"/>
<accession>A0AAD4NST0</accession>
<sequence>MGKEEDARNFAQPSFSQRYTDIQVTPCTGAPDSPAIHDRGAFRGSCTYCDFVIYLSFDRTFHDVVHDLVFRIDALSNEFDESQQQQ</sequence>
<name>A0AAD4NST0_9PLEO</name>
<keyword evidence="2" id="KW-1185">Reference proteome</keyword>
<evidence type="ECO:0000313" key="2">
    <source>
        <dbReference type="Proteomes" id="UP001199106"/>
    </source>
</evidence>
<reference evidence="1" key="1">
    <citation type="submission" date="2021-07" db="EMBL/GenBank/DDBJ databases">
        <title>Genome Resource of American Ginseng Black Spot Pathogen Alternaria panax.</title>
        <authorList>
            <person name="Qiu C."/>
            <person name="Wang W."/>
            <person name="Liu Z."/>
        </authorList>
    </citation>
    <scope>NUCLEOTIDE SEQUENCE</scope>
    <source>
        <strain evidence="1">BNCC115425</strain>
    </source>
</reference>
<comment type="caution">
    <text evidence="1">The sequence shown here is derived from an EMBL/GenBank/DDBJ whole genome shotgun (WGS) entry which is preliminary data.</text>
</comment>
<protein>
    <submittedName>
        <fullName evidence="1">Uncharacterized protein</fullName>
    </submittedName>
</protein>
<dbReference type="Proteomes" id="UP001199106">
    <property type="component" value="Unassembled WGS sequence"/>
</dbReference>
<gene>
    <name evidence="1" type="ORF">G6011_03094</name>
</gene>
<evidence type="ECO:0000313" key="1">
    <source>
        <dbReference type="EMBL" id="KAG9193059.1"/>
    </source>
</evidence>
<dbReference type="EMBL" id="JAANER010000002">
    <property type="protein sequence ID" value="KAG9193059.1"/>
    <property type="molecule type" value="Genomic_DNA"/>
</dbReference>
<dbReference type="AlphaFoldDB" id="A0AAD4NST0"/>
<organism evidence="1 2">
    <name type="scientific">Alternaria panax</name>
    <dbReference type="NCBI Taxonomy" id="48097"/>
    <lineage>
        <taxon>Eukaryota</taxon>
        <taxon>Fungi</taxon>
        <taxon>Dikarya</taxon>
        <taxon>Ascomycota</taxon>
        <taxon>Pezizomycotina</taxon>
        <taxon>Dothideomycetes</taxon>
        <taxon>Pleosporomycetidae</taxon>
        <taxon>Pleosporales</taxon>
        <taxon>Pleosporineae</taxon>
        <taxon>Pleosporaceae</taxon>
        <taxon>Alternaria</taxon>
        <taxon>Alternaria sect. Panax</taxon>
    </lineage>
</organism>